<dbReference type="AlphaFoldDB" id="A0A6N3F6G0"/>
<dbReference type="RefSeq" id="WP_156561776.1">
    <property type="nucleotide sequence ID" value="NZ_CACRTV010000057.1"/>
</dbReference>
<dbReference type="GO" id="GO:0003676">
    <property type="term" value="F:nucleic acid binding"/>
    <property type="evidence" value="ECO:0007669"/>
    <property type="project" value="InterPro"/>
</dbReference>
<sequence>MDNHLEVVVNSFAADVVTNESIQLRKGPRDFVNTFSLGSNVLYDIGIDQSHSCTGICIQPVDGDDILILELDNKTLSLEHYRRTLKTILTKTLSKINIRYCVLEEPLPFISGNQNKALVTLKNDLISLFRDSGYFNIKHFDLIKPQSWRKGLITKDNPYGPKTKLATVHEIQKLYPVTKKFVPCYTHESGYDGFDACGIIIGYKQRHAVNNDSSITKILGPRNTTKQGCAIYCYCDANDQTELQELIRAINSYTPNLGSPVVKIYNDEDILYGNQKMSLVDDFTITAVTTPVDIVSVALKYKFTMEDGKQLFMIVLPLKKLKVSLIEYLEYNKIMYEEIY</sequence>
<evidence type="ECO:0000313" key="1">
    <source>
        <dbReference type="EMBL" id="VYU47591.1"/>
    </source>
</evidence>
<proteinExistence type="predicted"/>
<reference evidence="1" key="1">
    <citation type="submission" date="2019-11" db="EMBL/GenBank/DDBJ databases">
        <authorList>
            <person name="Feng L."/>
        </authorList>
    </citation>
    <scope>NUCLEOTIDE SEQUENCE</scope>
    <source>
        <strain evidence="1">CParaputrificumLFYP93</strain>
    </source>
</reference>
<name>A0A6N3F6G0_9CLOT</name>
<dbReference type="Gene3D" id="3.30.420.10">
    <property type="entry name" value="Ribonuclease H-like superfamily/Ribonuclease H"/>
    <property type="match status" value="1"/>
</dbReference>
<gene>
    <name evidence="1" type="ORF">CPLFYP93_02411</name>
</gene>
<accession>A0A6N3F6G0</accession>
<organism evidence="1">
    <name type="scientific">Clostridium paraputrificum</name>
    <dbReference type="NCBI Taxonomy" id="29363"/>
    <lineage>
        <taxon>Bacteria</taxon>
        <taxon>Bacillati</taxon>
        <taxon>Bacillota</taxon>
        <taxon>Clostridia</taxon>
        <taxon>Eubacteriales</taxon>
        <taxon>Clostridiaceae</taxon>
        <taxon>Clostridium</taxon>
    </lineage>
</organism>
<dbReference type="EMBL" id="CACRTV010000057">
    <property type="protein sequence ID" value="VYU47591.1"/>
    <property type="molecule type" value="Genomic_DNA"/>
</dbReference>
<protein>
    <submittedName>
        <fullName evidence="1">Uncharacterized protein</fullName>
    </submittedName>
</protein>
<dbReference type="InterPro" id="IPR036397">
    <property type="entry name" value="RNaseH_sf"/>
</dbReference>